<comment type="caution">
    <text evidence="1">The sequence shown here is derived from an EMBL/GenBank/DDBJ whole genome shotgun (WGS) entry which is preliminary data.</text>
</comment>
<dbReference type="RefSeq" id="XP_024329948.1">
    <property type="nucleotide sequence ID" value="XM_024473679.1"/>
</dbReference>
<accession>A0A0F9W938</accession>
<dbReference type="Proteomes" id="UP000034350">
    <property type="component" value="Unassembled WGS sequence"/>
</dbReference>
<organism evidence="1 2">
    <name type="scientific">Vairimorpha ceranae</name>
    <dbReference type="NCBI Taxonomy" id="40302"/>
    <lineage>
        <taxon>Eukaryota</taxon>
        <taxon>Fungi</taxon>
        <taxon>Fungi incertae sedis</taxon>
        <taxon>Microsporidia</taxon>
        <taxon>Nosematidae</taxon>
        <taxon>Vairimorpha</taxon>
    </lineage>
</organism>
<gene>
    <name evidence="1" type="ORF">AAJ76_1010005609</name>
</gene>
<dbReference type="VEuPathDB" id="MicrosporidiaDB:AAJ76_1010005609"/>
<name>A0A0F9W938_9MICR</name>
<evidence type="ECO:0000313" key="2">
    <source>
        <dbReference type="Proteomes" id="UP000034350"/>
    </source>
</evidence>
<reference evidence="1 2" key="1">
    <citation type="journal article" date="2015" name="Environ. Microbiol.">
        <title>Genome analyses suggest the presence of polyploidy and recent human-driven expansions in eight global populations of the honeybee pathogen Nosema ceranae.</title>
        <authorList>
            <person name="Pelin A."/>
            <person name="Selman M."/>
            <person name="Aris-Brosou S."/>
            <person name="Farinelli L."/>
            <person name="Corradi N."/>
        </authorList>
    </citation>
    <scope>NUCLEOTIDE SEQUENCE [LARGE SCALE GENOMIC DNA]</scope>
    <source>
        <strain evidence="1 2">PA08 1199</strain>
    </source>
</reference>
<protein>
    <submittedName>
        <fullName evidence="1">Uncharacterized protein</fullName>
    </submittedName>
</protein>
<keyword evidence="2" id="KW-1185">Reference proteome</keyword>
<proteinExistence type="predicted"/>
<dbReference type="EMBL" id="JPQZ01000101">
    <property type="protein sequence ID" value="KKO74206.1"/>
    <property type="molecule type" value="Genomic_DNA"/>
</dbReference>
<dbReference type="AlphaFoldDB" id="A0A0F9W938"/>
<dbReference type="GeneID" id="36318576"/>
<sequence length="44" mass="4980">MFLNNVSVNLIRSIASISVTSLSLMINKFNKKFIFGNYVKNLSL</sequence>
<evidence type="ECO:0000313" key="1">
    <source>
        <dbReference type="EMBL" id="KKO74206.1"/>
    </source>
</evidence>